<accession>A0A2P2R2U8</accession>
<reference evidence="1" key="1">
    <citation type="submission" date="2018-02" db="EMBL/GenBank/DDBJ databases">
        <title>Rhizophora mucronata_Transcriptome.</title>
        <authorList>
            <person name="Meera S.P."/>
            <person name="Sreeshan A."/>
            <person name="Augustine A."/>
        </authorList>
    </citation>
    <scope>NUCLEOTIDE SEQUENCE</scope>
    <source>
        <tissue evidence="1">Leaf</tissue>
    </source>
</reference>
<organism evidence="1">
    <name type="scientific">Rhizophora mucronata</name>
    <name type="common">Asiatic mangrove</name>
    <dbReference type="NCBI Taxonomy" id="61149"/>
    <lineage>
        <taxon>Eukaryota</taxon>
        <taxon>Viridiplantae</taxon>
        <taxon>Streptophyta</taxon>
        <taxon>Embryophyta</taxon>
        <taxon>Tracheophyta</taxon>
        <taxon>Spermatophyta</taxon>
        <taxon>Magnoliopsida</taxon>
        <taxon>eudicotyledons</taxon>
        <taxon>Gunneridae</taxon>
        <taxon>Pentapetalae</taxon>
        <taxon>rosids</taxon>
        <taxon>fabids</taxon>
        <taxon>Malpighiales</taxon>
        <taxon>Rhizophoraceae</taxon>
        <taxon>Rhizophora</taxon>
    </lineage>
</organism>
<dbReference type="AlphaFoldDB" id="A0A2P2R2U8"/>
<evidence type="ECO:0000313" key="1">
    <source>
        <dbReference type="EMBL" id="MBX73572.1"/>
    </source>
</evidence>
<proteinExistence type="predicted"/>
<dbReference type="EMBL" id="GGEC01093088">
    <property type="protein sequence ID" value="MBX73572.1"/>
    <property type="molecule type" value="Transcribed_RNA"/>
</dbReference>
<protein>
    <submittedName>
        <fullName evidence="1">Uncharacterized protein</fullName>
    </submittedName>
</protein>
<sequence length="35" mass="4201">MPEYPYSGFETMLYLQDYTPCFGFSLIHHRASERL</sequence>
<name>A0A2P2R2U8_RHIMU</name>